<feature type="domain" description="Disease resistance R13L4/SHOC-2-like LRR" evidence="10">
    <location>
        <begin position="48"/>
        <end position="163"/>
    </location>
</feature>
<comment type="subcellular location">
    <subcellularLocation>
        <location evidence="1">Membrane</location>
        <topology evidence="1">Single-pass membrane protein</topology>
    </subcellularLocation>
</comment>
<name>A0AAU9SIK5_THLAR</name>
<dbReference type="Pfam" id="PF08263">
    <property type="entry name" value="LRRNT_2"/>
    <property type="match status" value="1"/>
</dbReference>
<evidence type="ECO:0000256" key="2">
    <source>
        <dbReference type="ARBA" id="ARBA00022614"/>
    </source>
</evidence>
<keyword evidence="12" id="KW-1185">Reference proteome</keyword>
<feature type="domain" description="Leucine-rich repeat-containing N-terminal plant-type" evidence="9">
    <location>
        <begin position="2"/>
        <end position="27"/>
    </location>
</feature>
<dbReference type="InterPro" id="IPR055414">
    <property type="entry name" value="LRR_R13L4/SHOC2-like"/>
</dbReference>
<dbReference type="FunFam" id="3.80.10.10:FF:000400">
    <property type="entry name" value="Nuclear pore complex protein NUP107"/>
    <property type="match status" value="1"/>
</dbReference>
<dbReference type="InterPro" id="IPR003591">
    <property type="entry name" value="Leu-rich_rpt_typical-subtyp"/>
</dbReference>
<dbReference type="GO" id="GO:0016020">
    <property type="term" value="C:membrane"/>
    <property type="evidence" value="ECO:0007669"/>
    <property type="project" value="UniProtKB-SubCell"/>
</dbReference>
<dbReference type="Pfam" id="PF23598">
    <property type="entry name" value="LRR_14"/>
    <property type="match status" value="1"/>
</dbReference>
<keyword evidence="4" id="KW-0732">Signal</keyword>
<keyword evidence="8" id="KW-0675">Receptor</keyword>
<evidence type="ECO:0000256" key="8">
    <source>
        <dbReference type="ARBA" id="ARBA00023170"/>
    </source>
</evidence>
<accession>A0AAU9SIK5</accession>
<evidence type="ECO:0008006" key="13">
    <source>
        <dbReference type="Google" id="ProtNLM"/>
    </source>
</evidence>
<dbReference type="Proteomes" id="UP000836841">
    <property type="component" value="Chromosome 5"/>
</dbReference>
<evidence type="ECO:0000259" key="10">
    <source>
        <dbReference type="Pfam" id="PF23598"/>
    </source>
</evidence>
<evidence type="ECO:0000256" key="4">
    <source>
        <dbReference type="ARBA" id="ARBA00022729"/>
    </source>
</evidence>
<keyword evidence="3" id="KW-0812">Transmembrane</keyword>
<evidence type="ECO:0000256" key="3">
    <source>
        <dbReference type="ARBA" id="ARBA00022692"/>
    </source>
</evidence>
<dbReference type="InterPro" id="IPR001611">
    <property type="entry name" value="Leu-rich_rpt"/>
</dbReference>
<dbReference type="PANTHER" id="PTHR48065">
    <property type="entry name" value="OS10G0469600 PROTEIN"/>
    <property type="match status" value="1"/>
</dbReference>
<evidence type="ECO:0000256" key="1">
    <source>
        <dbReference type="ARBA" id="ARBA00004167"/>
    </source>
</evidence>
<dbReference type="Pfam" id="PF00560">
    <property type="entry name" value="LRR_1"/>
    <property type="match status" value="1"/>
</dbReference>
<proteinExistence type="predicted"/>
<evidence type="ECO:0000313" key="11">
    <source>
        <dbReference type="EMBL" id="CAH2066058.1"/>
    </source>
</evidence>
<dbReference type="AlphaFoldDB" id="A0AAU9SIK5"/>
<keyword evidence="5" id="KW-0677">Repeat</keyword>
<sequence>MKDPDDDFSLWNTSISDYCSWRGVKCDAKSGEVISLVLDFILLNRPLKSNSSLFKLQHLSHLSLSACDLRGEIISSLGNLPHLTYLDLSNNHLVGEIPSSLGNLSHLTYLDLSNNHLIGEVPSSIGSLNQLTFLSFSSNNLSGNIPISFANFNKLSNLLLYQNKFSYIDFPLSLSDLDLSYNKLEGQVPSFLWRLYSLKLSHNSFTNLEKSDQVVFDESHIATHFDLIGTQPLAEFIRT</sequence>
<dbReference type="PRINTS" id="PR00019">
    <property type="entry name" value="LEURICHRPT"/>
</dbReference>
<dbReference type="SUPFAM" id="SSF52058">
    <property type="entry name" value="L domain-like"/>
    <property type="match status" value="1"/>
</dbReference>
<evidence type="ECO:0000313" key="12">
    <source>
        <dbReference type="Proteomes" id="UP000836841"/>
    </source>
</evidence>
<dbReference type="InterPro" id="IPR032675">
    <property type="entry name" value="LRR_dom_sf"/>
</dbReference>
<evidence type="ECO:0000256" key="5">
    <source>
        <dbReference type="ARBA" id="ARBA00022737"/>
    </source>
</evidence>
<evidence type="ECO:0000256" key="7">
    <source>
        <dbReference type="ARBA" id="ARBA00023136"/>
    </source>
</evidence>
<organism evidence="11 12">
    <name type="scientific">Thlaspi arvense</name>
    <name type="common">Field penny-cress</name>
    <dbReference type="NCBI Taxonomy" id="13288"/>
    <lineage>
        <taxon>Eukaryota</taxon>
        <taxon>Viridiplantae</taxon>
        <taxon>Streptophyta</taxon>
        <taxon>Embryophyta</taxon>
        <taxon>Tracheophyta</taxon>
        <taxon>Spermatophyta</taxon>
        <taxon>Magnoliopsida</taxon>
        <taxon>eudicotyledons</taxon>
        <taxon>Gunneridae</taxon>
        <taxon>Pentapetalae</taxon>
        <taxon>rosids</taxon>
        <taxon>malvids</taxon>
        <taxon>Brassicales</taxon>
        <taxon>Brassicaceae</taxon>
        <taxon>Thlaspideae</taxon>
        <taxon>Thlaspi</taxon>
    </lineage>
</organism>
<dbReference type="Gene3D" id="3.80.10.10">
    <property type="entry name" value="Ribonuclease Inhibitor"/>
    <property type="match status" value="1"/>
</dbReference>
<dbReference type="PANTHER" id="PTHR48065:SF75">
    <property type="entry name" value="LEUCINE-RICH REPEAT-CONTAINING N-TERMINAL PLANT-TYPE DOMAIN-CONTAINING PROTEIN"/>
    <property type="match status" value="1"/>
</dbReference>
<keyword evidence="6" id="KW-1133">Transmembrane helix</keyword>
<evidence type="ECO:0000259" key="9">
    <source>
        <dbReference type="Pfam" id="PF08263"/>
    </source>
</evidence>
<dbReference type="InterPro" id="IPR013210">
    <property type="entry name" value="LRR_N_plant-typ"/>
</dbReference>
<protein>
    <recommendedName>
        <fullName evidence="13">Leucine-rich repeat-containing N-terminal plant-type domain-containing protein</fullName>
    </recommendedName>
</protein>
<reference evidence="11 12" key="1">
    <citation type="submission" date="2022-03" db="EMBL/GenBank/DDBJ databases">
        <authorList>
            <person name="Nunn A."/>
            <person name="Chopra R."/>
            <person name="Nunn A."/>
            <person name="Contreras Garrido A."/>
        </authorList>
    </citation>
    <scope>NUCLEOTIDE SEQUENCE [LARGE SCALE GENOMIC DNA]</scope>
</reference>
<keyword evidence="2" id="KW-0433">Leucine-rich repeat</keyword>
<evidence type="ECO:0000256" key="6">
    <source>
        <dbReference type="ARBA" id="ARBA00022989"/>
    </source>
</evidence>
<dbReference type="EMBL" id="OU466861">
    <property type="protein sequence ID" value="CAH2066058.1"/>
    <property type="molecule type" value="Genomic_DNA"/>
</dbReference>
<keyword evidence="7" id="KW-0472">Membrane</keyword>
<gene>
    <name evidence="11" type="ORF">TAV2_LOCUS18191</name>
</gene>
<dbReference type="SMART" id="SM00369">
    <property type="entry name" value="LRR_TYP"/>
    <property type="match status" value="2"/>
</dbReference>